<protein>
    <submittedName>
        <fullName evidence="2">Transcriptional regulator, PadR family</fullName>
    </submittedName>
</protein>
<dbReference type="AlphaFoldDB" id="A0A3B0TSF8"/>
<sequence>MHKISKELMGASSIPIILSILKKGDSYGYQIMGQLRELSKGRIEWKEGSLYPVLKKLENAGLIKSYWKIEGSQRPRKYYKLLDKGGKALKREKDDWDLMQSIFIKLWDTQESST</sequence>
<feature type="domain" description="Transcription regulator PadR N-terminal" evidence="1">
    <location>
        <begin position="17"/>
        <end position="90"/>
    </location>
</feature>
<accession>A0A3B0TSF8</accession>
<evidence type="ECO:0000259" key="1">
    <source>
        <dbReference type="Pfam" id="PF03551"/>
    </source>
</evidence>
<dbReference type="Pfam" id="PF03551">
    <property type="entry name" value="PadR"/>
    <property type="match status" value="1"/>
</dbReference>
<gene>
    <name evidence="2" type="ORF">MNBD_BACTEROID01-788</name>
</gene>
<dbReference type="InterPro" id="IPR052509">
    <property type="entry name" value="Metal_resp_DNA-bind_regulator"/>
</dbReference>
<dbReference type="InterPro" id="IPR005149">
    <property type="entry name" value="Tscrpt_reg_PadR_N"/>
</dbReference>
<dbReference type="EMBL" id="UOEP01000073">
    <property type="protein sequence ID" value="VAW17392.1"/>
    <property type="molecule type" value="Genomic_DNA"/>
</dbReference>
<dbReference type="PANTHER" id="PTHR33169">
    <property type="entry name" value="PADR-FAMILY TRANSCRIPTIONAL REGULATOR"/>
    <property type="match status" value="1"/>
</dbReference>
<name>A0A3B0TSF8_9ZZZZ</name>
<evidence type="ECO:0000313" key="2">
    <source>
        <dbReference type="EMBL" id="VAW17392.1"/>
    </source>
</evidence>
<dbReference type="InterPro" id="IPR036388">
    <property type="entry name" value="WH-like_DNA-bd_sf"/>
</dbReference>
<dbReference type="Gene3D" id="1.10.10.10">
    <property type="entry name" value="Winged helix-like DNA-binding domain superfamily/Winged helix DNA-binding domain"/>
    <property type="match status" value="1"/>
</dbReference>
<dbReference type="SUPFAM" id="SSF46785">
    <property type="entry name" value="Winged helix' DNA-binding domain"/>
    <property type="match status" value="1"/>
</dbReference>
<organism evidence="2">
    <name type="scientific">hydrothermal vent metagenome</name>
    <dbReference type="NCBI Taxonomy" id="652676"/>
    <lineage>
        <taxon>unclassified sequences</taxon>
        <taxon>metagenomes</taxon>
        <taxon>ecological metagenomes</taxon>
    </lineage>
</organism>
<reference evidence="2" key="1">
    <citation type="submission" date="2018-06" db="EMBL/GenBank/DDBJ databases">
        <authorList>
            <person name="Zhirakovskaya E."/>
        </authorList>
    </citation>
    <scope>NUCLEOTIDE SEQUENCE</scope>
</reference>
<dbReference type="InterPro" id="IPR036390">
    <property type="entry name" value="WH_DNA-bd_sf"/>
</dbReference>
<dbReference type="PANTHER" id="PTHR33169:SF14">
    <property type="entry name" value="TRANSCRIPTIONAL REGULATOR RV3488"/>
    <property type="match status" value="1"/>
</dbReference>
<proteinExistence type="predicted"/>